<proteinExistence type="predicted"/>
<accession>A0A6J4S5Z3</accession>
<organism evidence="1">
    <name type="scientific">uncultured Solirubrobacteraceae bacterium</name>
    <dbReference type="NCBI Taxonomy" id="1162706"/>
    <lineage>
        <taxon>Bacteria</taxon>
        <taxon>Bacillati</taxon>
        <taxon>Actinomycetota</taxon>
        <taxon>Thermoleophilia</taxon>
        <taxon>Solirubrobacterales</taxon>
        <taxon>Solirubrobacteraceae</taxon>
        <taxon>environmental samples</taxon>
    </lineage>
</organism>
<reference evidence="1" key="1">
    <citation type="submission" date="2020-02" db="EMBL/GenBank/DDBJ databases">
        <authorList>
            <person name="Meier V. D."/>
        </authorList>
    </citation>
    <scope>NUCLEOTIDE SEQUENCE</scope>
    <source>
        <strain evidence="1">AVDCRST_MAG53</strain>
    </source>
</reference>
<sequence length="54" mass="5197">MSGGGPHLARVVVCVLAGLTGAGVAAAVFTLAERRSRVVAPAASEAPASVRAAP</sequence>
<protein>
    <submittedName>
        <fullName evidence="1">Uncharacterized protein</fullName>
    </submittedName>
</protein>
<evidence type="ECO:0000313" key="1">
    <source>
        <dbReference type="EMBL" id="CAA9487167.1"/>
    </source>
</evidence>
<gene>
    <name evidence="1" type="ORF">AVDCRST_MAG53-1078</name>
</gene>
<dbReference type="AlphaFoldDB" id="A0A6J4S5Z3"/>
<name>A0A6J4S5Z3_9ACTN</name>
<feature type="non-terminal residue" evidence="1">
    <location>
        <position position="54"/>
    </location>
</feature>
<dbReference type="EMBL" id="CADCVR010000036">
    <property type="protein sequence ID" value="CAA9487167.1"/>
    <property type="molecule type" value="Genomic_DNA"/>
</dbReference>